<sequence>MLVLSSFVALLLACPLSSATEKHKGSLLLALQNDPGNAFHSPDIDRTGNADADYVLAILEYSLP</sequence>
<evidence type="ECO:0000256" key="1">
    <source>
        <dbReference type="SAM" id="SignalP"/>
    </source>
</evidence>
<dbReference type="AlphaFoldDB" id="A0AAN8XG30"/>
<evidence type="ECO:0000313" key="2">
    <source>
        <dbReference type="EMBL" id="KAK7077584.1"/>
    </source>
</evidence>
<accession>A0AAN8XG30</accession>
<name>A0AAN8XG30_HALRR</name>
<evidence type="ECO:0008006" key="4">
    <source>
        <dbReference type="Google" id="ProtNLM"/>
    </source>
</evidence>
<keyword evidence="1" id="KW-0732">Signal</keyword>
<dbReference type="Proteomes" id="UP001381693">
    <property type="component" value="Unassembled WGS sequence"/>
</dbReference>
<organism evidence="2 3">
    <name type="scientific">Halocaridina rubra</name>
    <name type="common">Hawaiian red shrimp</name>
    <dbReference type="NCBI Taxonomy" id="373956"/>
    <lineage>
        <taxon>Eukaryota</taxon>
        <taxon>Metazoa</taxon>
        <taxon>Ecdysozoa</taxon>
        <taxon>Arthropoda</taxon>
        <taxon>Crustacea</taxon>
        <taxon>Multicrustacea</taxon>
        <taxon>Malacostraca</taxon>
        <taxon>Eumalacostraca</taxon>
        <taxon>Eucarida</taxon>
        <taxon>Decapoda</taxon>
        <taxon>Pleocyemata</taxon>
        <taxon>Caridea</taxon>
        <taxon>Atyoidea</taxon>
        <taxon>Atyidae</taxon>
        <taxon>Halocaridina</taxon>
    </lineage>
</organism>
<feature type="non-terminal residue" evidence="2">
    <location>
        <position position="64"/>
    </location>
</feature>
<dbReference type="EMBL" id="JAXCGZ010008525">
    <property type="protein sequence ID" value="KAK7077584.1"/>
    <property type="molecule type" value="Genomic_DNA"/>
</dbReference>
<feature type="signal peptide" evidence="1">
    <location>
        <begin position="1"/>
        <end position="19"/>
    </location>
</feature>
<evidence type="ECO:0000313" key="3">
    <source>
        <dbReference type="Proteomes" id="UP001381693"/>
    </source>
</evidence>
<comment type="caution">
    <text evidence="2">The sequence shown here is derived from an EMBL/GenBank/DDBJ whole genome shotgun (WGS) entry which is preliminary data.</text>
</comment>
<reference evidence="2 3" key="1">
    <citation type="submission" date="2023-11" db="EMBL/GenBank/DDBJ databases">
        <title>Halocaridina rubra genome assembly.</title>
        <authorList>
            <person name="Smith C."/>
        </authorList>
    </citation>
    <scope>NUCLEOTIDE SEQUENCE [LARGE SCALE GENOMIC DNA]</scope>
    <source>
        <strain evidence="2">EP-1</strain>
        <tissue evidence="2">Whole</tissue>
    </source>
</reference>
<protein>
    <recommendedName>
        <fullName evidence="4">ABC transporter substrate-binding protein</fullName>
    </recommendedName>
</protein>
<gene>
    <name evidence="2" type="ORF">SK128_003423</name>
</gene>
<keyword evidence="3" id="KW-1185">Reference proteome</keyword>
<feature type="chain" id="PRO_5043029551" description="ABC transporter substrate-binding protein" evidence="1">
    <location>
        <begin position="20"/>
        <end position="64"/>
    </location>
</feature>
<proteinExistence type="predicted"/>